<geneLocation type="mitochondrion" evidence="11"/>
<evidence type="ECO:0000256" key="2">
    <source>
        <dbReference type="ARBA" id="ARBA00010519"/>
    </source>
</evidence>
<evidence type="ECO:0000256" key="6">
    <source>
        <dbReference type="ARBA" id="ARBA00022989"/>
    </source>
</evidence>
<evidence type="ECO:0000256" key="5">
    <source>
        <dbReference type="ARBA" id="ARBA00022967"/>
    </source>
</evidence>
<keyword evidence="4 10" id="KW-0812">Transmembrane</keyword>
<dbReference type="GO" id="GO:0016020">
    <property type="term" value="C:membrane"/>
    <property type="evidence" value="ECO:0007669"/>
    <property type="project" value="UniProtKB-SubCell"/>
</dbReference>
<dbReference type="EMBL" id="KP987801">
    <property type="protein sequence ID" value="AKR07095.1"/>
    <property type="molecule type" value="Genomic_DNA"/>
</dbReference>
<evidence type="ECO:0000256" key="1">
    <source>
        <dbReference type="ARBA" id="ARBA00004141"/>
    </source>
</evidence>
<evidence type="ECO:0000256" key="7">
    <source>
        <dbReference type="ARBA" id="ARBA00023027"/>
    </source>
</evidence>
<feature type="transmembrane region" description="Helical" evidence="10">
    <location>
        <begin position="29"/>
        <end position="51"/>
    </location>
</feature>
<protein>
    <recommendedName>
        <fullName evidence="3">NADH-ubiquinone oxidoreductase chain 4L</fullName>
    </recommendedName>
    <alternativeName>
        <fullName evidence="9">NADH dehydrogenase subunit 4L</fullName>
    </alternativeName>
</protein>
<evidence type="ECO:0000256" key="3">
    <source>
        <dbReference type="ARBA" id="ARBA00016612"/>
    </source>
</evidence>
<dbReference type="Gene3D" id="1.10.287.3510">
    <property type="match status" value="1"/>
</dbReference>
<name>A0A0K0Q5X0_LAMSA</name>
<keyword evidence="5" id="KW-1278">Translocase</keyword>
<keyword evidence="7" id="KW-0520">NAD</keyword>
<accession>A0A0K0Q5X0</accession>
<keyword evidence="8 10" id="KW-0472">Membrane</keyword>
<dbReference type="GeneID" id="25768977"/>
<feature type="transmembrane region" description="Helical" evidence="10">
    <location>
        <begin position="57"/>
        <end position="81"/>
    </location>
</feature>
<proteinExistence type="inferred from homology"/>
<feature type="transmembrane region" description="Helical" evidence="10">
    <location>
        <begin position="6"/>
        <end position="22"/>
    </location>
</feature>
<dbReference type="CTD" id="4539"/>
<dbReference type="RefSeq" id="YP_009164807.1">
    <property type="nucleotide sequence ID" value="NC_027854.1"/>
</dbReference>
<reference evidence="11" key="1">
    <citation type="submission" date="2015-03" db="EMBL/GenBank/DDBJ databases">
        <title>The complete mitochondrial genome sequence of the vestimentiferan tubeworm Lamellibrachia satsuma (Annelida: Polychaeta: Siboglinidae).</title>
        <authorList>
            <person name="Patra A.K."/>
            <person name="Fujiwara Y."/>
            <person name="Kim S.-J."/>
        </authorList>
    </citation>
    <scope>NUCLEOTIDE SEQUENCE</scope>
</reference>
<dbReference type="Pfam" id="PF00420">
    <property type="entry name" value="Oxidored_q2"/>
    <property type="match status" value="1"/>
</dbReference>
<evidence type="ECO:0000256" key="4">
    <source>
        <dbReference type="ARBA" id="ARBA00022692"/>
    </source>
</evidence>
<comment type="similarity">
    <text evidence="2">Belongs to the complex I subunit 4L family.</text>
</comment>
<keyword evidence="11" id="KW-0496">Mitochondrion</keyword>
<dbReference type="AlphaFoldDB" id="A0A0K0Q5X0"/>
<evidence type="ECO:0000256" key="9">
    <source>
        <dbReference type="ARBA" id="ARBA00031586"/>
    </source>
</evidence>
<evidence type="ECO:0000256" key="10">
    <source>
        <dbReference type="SAM" id="Phobius"/>
    </source>
</evidence>
<sequence>MAMTIHLMFPILVSSSLMTFVLQRRHLLMALLALESTTLMTMIFAATIYGAPSQFNIIIILVIMTLAACEASLGLALMVIMTRSYGSDTVKLLTINKC</sequence>
<evidence type="ECO:0000313" key="11">
    <source>
        <dbReference type="EMBL" id="AKR07095.1"/>
    </source>
</evidence>
<keyword evidence="6 10" id="KW-1133">Transmembrane helix</keyword>
<organism evidence="11">
    <name type="scientific">Lamellibrachia satsuma</name>
    <name type="common">Hydrothermal vent tubeworm</name>
    <dbReference type="NCBI Taxonomy" id="104711"/>
    <lineage>
        <taxon>Eukaryota</taxon>
        <taxon>Metazoa</taxon>
        <taxon>Spiralia</taxon>
        <taxon>Lophotrochozoa</taxon>
        <taxon>Annelida</taxon>
        <taxon>Polychaeta</taxon>
        <taxon>Sedentaria</taxon>
        <taxon>Canalipalpata</taxon>
        <taxon>Sabellida</taxon>
        <taxon>Siboglinidae</taxon>
        <taxon>Lamellibrachia</taxon>
    </lineage>
</organism>
<dbReference type="InterPro" id="IPR039428">
    <property type="entry name" value="NUOK/Mnh_C1-like"/>
</dbReference>
<comment type="subcellular location">
    <subcellularLocation>
        <location evidence="1">Membrane</location>
        <topology evidence="1">Multi-pass membrane protein</topology>
    </subcellularLocation>
</comment>
<gene>
    <name evidence="11" type="primary">ND4L</name>
</gene>
<evidence type="ECO:0000256" key="8">
    <source>
        <dbReference type="ARBA" id="ARBA00023136"/>
    </source>
</evidence>